<dbReference type="Proteomes" id="UP000245207">
    <property type="component" value="Unassembled WGS sequence"/>
</dbReference>
<name>A0A2U1KFS7_ARTAN</name>
<dbReference type="STRING" id="35608.A0A2U1KFS7"/>
<evidence type="ECO:0000313" key="2">
    <source>
        <dbReference type="Proteomes" id="UP000245207"/>
    </source>
</evidence>
<comment type="caution">
    <text evidence="1">The sequence shown here is derived from an EMBL/GenBank/DDBJ whole genome shotgun (WGS) entry which is preliminary data.</text>
</comment>
<reference evidence="1 2" key="1">
    <citation type="journal article" date="2018" name="Mol. Plant">
        <title>The genome of Artemisia annua provides insight into the evolution of Asteraceae family and artemisinin biosynthesis.</title>
        <authorList>
            <person name="Shen Q."/>
            <person name="Zhang L."/>
            <person name="Liao Z."/>
            <person name="Wang S."/>
            <person name="Yan T."/>
            <person name="Shi P."/>
            <person name="Liu M."/>
            <person name="Fu X."/>
            <person name="Pan Q."/>
            <person name="Wang Y."/>
            <person name="Lv Z."/>
            <person name="Lu X."/>
            <person name="Zhang F."/>
            <person name="Jiang W."/>
            <person name="Ma Y."/>
            <person name="Chen M."/>
            <person name="Hao X."/>
            <person name="Li L."/>
            <person name="Tang Y."/>
            <person name="Lv G."/>
            <person name="Zhou Y."/>
            <person name="Sun X."/>
            <person name="Brodelius P.E."/>
            <person name="Rose J.K.C."/>
            <person name="Tang K."/>
        </authorList>
    </citation>
    <scope>NUCLEOTIDE SEQUENCE [LARGE SCALE GENOMIC DNA]</scope>
    <source>
        <strain evidence="2">cv. Huhao1</strain>
        <tissue evidence="1">Leaf</tissue>
    </source>
</reference>
<proteinExistence type="predicted"/>
<sequence length="97" mass="11095">MHSSRVDLPDFPTKRRRKPIIRISKSEFIDADESELPDLPPEEPKPVLLAEIPDWEIIPPSNEQEIVSLAEETLEPTGHKAQNCEAFKHHQRNGQHG</sequence>
<accession>A0A2U1KFS7</accession>
<gene>
    <name evidence="1" type="ORF">CTI12_AA609380</name>
</gene>
<dbReference type="AlphaFoldDB" id="A0A2U1KFS7"/>
<dbReference type="EMBL" id="PKPP01019988">
    <property type="protein sequence ID" value="PWA35453.1"/>
    <property type="molecule type" value="Genomic_DNA"/>
</dbReference>
<organism evidence="1 2">
    <name type="scientific">Artemisia annua</name>
    <name type="common">Sweet wormwood</name>
    <dbReference type="NCBI Taxonomy" id="35608"/>
    <lineage>
        <taxon>Eukaryota</taxon>
        <taxon>Viridiplantae</taxon>
        <taxon>Streptophyta</taxon>
        <taxon>Embryophyta</taxon>
        <taxon>Tracheophyta</taxon>
        <taxon>Spermatophyta</taxon>
        <taxon>Magnoliopsida</taxon>
        <taxon>eudicotyledons</taxon>
        <taxon>Gunneridae</taxon>
        <taxon>Pentapetalae</taxon>
        <taxon>asterids</taxon>
        <taxon>campanulids</taxon>
        <taxon>Asterales</taxon>
        <taxon>Asteraceae</taxon>
        <taxon>Asteroideae</taxon>
        <taxon>Anthemideae</taxon>
        <taxon>Artemisiinae</taxon>
        <taxon>Artemisia</taxon>
    </lineage>
</organism>
<protein>
    <submittedName>
        <fullName evidence="1">APO domain-containing protein</fullName>
    </submittedName>
</protein>
<evidence type="ECO:0000313" key="1">
    <source>
        <dbReference type="EMBL" id="PWA35453.1"/>
    </source>
</evidence>
<keyword evidence="2" id="KW-1185">Reference proteome</keyword>